<dbReference type="Proteomes" id="UP000554482">
    <property type="component" value="Unassembled WGS sequence"/>
</dbReference>
<gene>
    <name evidence="1" type="ORF">FRX31_002813</name>
</gene>
<sequence>MEVDIGNFENPALFSGGMGSELASQIPEDEIDFCRRQFSVLLSRCTTYELFPMSGKLHKKRSNLTDGELDPHSILAWKEGKYQVNRQSDRSVNIVIPTLFGLNMKNELLEKSKGLILFQLDMVFQLLLLICGRILQRGTLGSGSEFGLLDDWRRVISQWRDLYISCRLLLSGHVFNELRTGWASLFYVR</sequence>
<keyword evidence="2" id="KW-1185">Reference proteome</keyword>
<reference evidence="1 2" key="1">
    <citation type="submission" date="2020-06" db="EMBL/GenBank/DDBJ databases">
        <title>Transcriptomic and genomic resources for Thalictrum thalictroides and T. hernandezii: Facilitating candidate gene discovery in an emerging model plant lineage.</title>
        <authorList>
            <person name="Arias T."/>
            <person name="Riano-Pachon D.M."/>
            <person name="Di Stilio V.S."/>
        </authorList>
    </citation>
    <scope>NUCLEOTIDE SEQUENCE [LARGE SCALE GENOMIC DNA]</scope>
    <source>
        <strain evidence="2">cv. WT478/WT964</strain>
        <tissue evidence="1">Leaves</tissue>
    </source>
</reference>
<organism evidence="1 2">
    <name type="scientific">Thalictrum thalictroides</name>
    <name type="common">Rue-anemone</name>
    <name type="synonym">Anemone thalictroides</name>
    <dbReference type="NCBI Taxonomy" id="46969"/>
    <lineage>
        <taxon>Eukaryota</taxon>
        <taxon>Viridiplantae</taxon>
        <taxon>Streptophyta</taxon>
        <taxon>Embryophyta</taxon>
        <taxon>Tracheophyta</taxon>
        <taxon>Spermatophyta</taxon>
        <taxon>Magnoliopsida</taxon>
        <taxon>Ranunculales</taxon>
        <taxon>Ranunculaceae</taxon>
        <taxon>Thalictroideae</taxon>
        <taxon>Thalictrum</taxon>
    </lineage>
</organism>
<proteinExistence type="predicted"/>
<name>A0A7J6XGG8_THATH</name>
<dbReference type="EMBL" id="JABWDY010001213">
    <property type="protein sequence ID" value="KAF5207600.1"/>
    <property type="molecule type" value="Genomic_DNA"/>
</dbReference>
<dbReference type="AlphaFoldDB" id="A0A7J6XGG8"/>
<accession>A0A7J6XGG8</accession>
<comment type="caution">
    <text evidence="1">The sequence shown here is derived from an EMBL/GenBank/DDBJ whole genome shotgun (WGS) entry which is preliminary data.</text>
</comment>
<evidence type="ECO:0000313" key="1">
    <source>
        <dbReference type="EMBL" id="KAF5207600.1"/>
    </source>
</evidence>
<evidence type="ECO:0000313" key="2">
    <source>
        <dbReference type="Proteomes" id="UP000554482"/>
    </source>
</evidence>
<protein>
    <submittedName>
        <fullName evidence="1">Uncharacterized protein</fullName>
    </submittedName>
</protein>